<dbReference type="Proteomes" id="UP000199666">
    <property type="component" value="Unassembled WGS sequence"/>
</dbReference>
<protein>
    <recommendedName>
        <fullName evidence="4">O-antigen polysaccharide polymerase Wzy</fullName>
    </recommendedName>
</protein>
<feature type="transmembrane region" description="Helical" evidence="1">
    <location>
        <begin position="134"/>
        <end position="155"/>
    </location>
</feature>
<feature type="transmembrane region" description="Helical" evidence="1">
    <location>
        <begin position="13"/>
        <end position="40"/>
    </location>
</feature>
<feature type="transmembrane region" description="Helical" evidence="1">
    <location>
        <begin position="229"/>
        <end position="252"/>
    </location>
</feature>
<dbReference type="AlphaFoldDB" id="A0A1I2VVZ2"/>
<evidence type="ECO:0000256" key="1">
    <source>
        <dbReference type="SAM" id="Phobius"/>
    </source>
</evidence>
<feature type="transmembrane region" description="Helical" evidence="1">
    <location>
        <begin position="437"/>
        <end position="456"/>
    </location>
</feature>
<gene>
    <name evidence="2" type="ORF">SAMN04489864_103299</name>
</gene>
<keyword evidence="1" id="KW-1133">Transmembrane helix</keyword>
<keyword evidence="3" id="KW-1185">Reference proteome</keyword>
<dbReference type="OrthoDB" id="1402575at2"/>
<dbReference type="RefSeq" id="WP_090992802.1">
    <property type="nucleotide sequence ID" value="NZ_FOPP01000003.1"/>
</dbReference>
<evidence type="ECO:0000313" key="2">
    <source>
        <dbReference type="EMBL" id="SFG93243.1"/>
    </source>
</evidence>
<reference evidence="2 3" key="1">
    <citation type="submission" date="2016-10" db="EMBL/GenBank/DDBJ databases">
        <authorList>
            <person name="de Groot N.N."/>
        </authorList>
    </citation>
    <scope>NUCLEOTIDE SEQUENCE [LARGE SCALE GENOMIC DNA]</scope>
    <source>
        <strain evidence="2 3">DSM 18684</strain>
    </source>
</reference>
<evidence type="ECO:0000313" key="3">
    <source>
        <dbReference type="Proteomes" id="UP000199666"/>
    </source>
</evidence>
<accession>A0A1I2VVZ2</accession>
<evidence type="ECO:0008006" key="4">
    <source>
        <dbReference type="Google" id="ProtNLM"/>
    </source>
</evidence>
<organism evidence="2 3">
    <name type="scientific">Pedobacter insulae</name>
    <dbReference type="NCBI Taxonomy" id="414048"/>
    <lineage>
        <taxon>Bacteria</taxon>
        <taxon>Pseudomonadati</taxon>
        <taxon>Bacteroidota</taxon>
        <taxon>Sphingobacteriia</taxon>
        <taxon>Sphingobacteriales</taxon>
        <taxon>Sphingobacteriaceae</taxon>
        <taxon>Pedobacter</taxon>
    </lineage>
</organism>
<name>A0A1I2VVZ2_9SPHI</name>
<feature type="transmembrane region" description="Helical" evidence="1">
    <location>
        <begin position="92"/>
        <end position="113"/>
    </location>
</feature>
<dbReference type="STRING" id="414048.SAMN04489864_103299"/>
<dbReference type="EMBL" id="FOPP01000003">
    <property type="protein sequence ID" value="SFG93243.1"/>
    <property type="molecule type" value="Genomic_DNA"/>
</dbReference>
<keyword evidence="1" id="KW-0812">Transmembrane</keyword>
<feature type="transmembrane region" description="Helical" evidence="1">
    <location>
        <begin position="383"/>
        <end position="407"/>
    </location>
</feature>
<proteinExistence type="predicted"/>
<feature type="transmembrane region" description="Helical" evidence="1">
    <location>
        <begin position="161"/>
        <end position="182"/>
    </location>
</feature>
<sequence length="465" mass="53955">MNEYYIKFGSLKIGIGIILVLSLFTINPLATFLAILYLPVSAKLLWKKNEPPVLFFALLMQWAQVCVKVLYADYIFQDFGNLFLYFTDIHKAYYYSLSSLYAINIGIFLVLRNKEPITFEVIKKKFEDYNLKKVTITYIIATATLPFIILVSYLIPGTQQFFVKLLDLKWALFFMLFCRYFLFDVNKKIIYIILVLEILMSFTGYFSSFKDFFFIGGIAYIFVKRSFSLVNYMFSSVIVVLLFNLLVVWQYVKPEYRKYLSGGENAQSVTVSKSDALLKLYDLTSESENIRYEDAVVTLLDRMAYIDIFSAAITYVPHAKPHEEGRLWFDAISRIFMPRILFPNKSIIDDTGKTITYTGLPFAGSESGTSISLGYVAETYIDFGYPLMLIPLLLWGVLIGLIFNYIIKNSYNELWGYALIMPFTFQINLFETALDKAFGSMIFFVLICWFLNKYVIKKIDQYITN</sequence>
<keyword evidence="1" id="KW-0472">Membrane</keyword>
<feature type="transmembrane region" description="Helical" evidence="1">
    <location>
        <begin position="189"/>
        <end position="209"/>
    </location>
</feature>
<feature type="transmembrane region" description="Helical" evidence="1">
    <location>
        <begin position="52"/>
        <end position="72"/>
    </location>
</feature>